<evidence type="ECO:0000313" key="6">
    <source>
        <dbReference type="Proteomes" id="UP001152803"/>
    </source>
</evidence>
<keyword evidence="3" id="KW-0325">Glycoprotein</keyword>
<protein>
    <submittedName>
        <fullName evidence="5">Uncharacterized protein</fullName>
    </submittedName>
</protein>
<comment type="caution">
    <text evidence="5">The sequence shown here is derived from an EMBL/GenBank/DDBJ whole genome shotgun (WGS) entry which is preliminary data.</text>
</comment>
<evidence type="ECO:0000313" key="5">
    <source>
        <dbReference type="EMBL" id="KAJ8278746.1"/>
    </source>
</evidence>
<evidence type="ECO:0000256" key="3">
    <source>
        <dbReference type="ARBA" id="ARBA00023180"/>
    </source>
</evidence>
<dbReference type="Proteomes" id="UP001152803">
    <property type="component" value="Unassembled WGS sequence"/>
</dbReference>
<gene>
    <name evidence="5" type="ORF">COCON_G00058120</name>
</gene>
<name>A0A9Q1DQX9_CONCO</name>
<keyword evidence="2" id="KW-0677">Repeat</keyword>
<reference evidence="5" key="1">
    <citation type="journal article" date="2023" name="Science">
        <title>Genome structures resolve the early diversification of teleost fishes.</title>
        <authorList>
            <person name="Parey E."/>
            <person name="Louis A."/>
            <person name="Montfort J."/>
            <person name="Bouchez O."/>
            <person name="Roques C."/>
            <person name="Iampietro C."/>
            <person name="Lluch J."/>
            <person name="Castinel A."/>
            <person name="Donnadieu C."/>
            <person name="Desvignes T."/>
            <person name="Floi Bucao C."/>
            <person name="Jouanno E."/>
            <person name="Wen M."/>
            <person name="Mejri S."/>
            <person name="Dirks R."/>
            <person name="Jansen H."/>
            <person name="Henkel C."/>
            <person name="Chen W.J."/>
            <person name="Zahm M."/>
            <person name="Cabau C."/>
            <person name="Klopp C."/>
            <person name="Thompson A.W."/>
            <person name="Robinson-Rechavi M."/>
            <person name="Braasch I."/>
            <person name="Lecointre G."/>
            <person name="Bobe J."/>
            <person name="Postlethwait J.H."/>
            <person name="Berthelot C."/>
            <person name="Roest Crollius H."/>
            <person name="Guiguen Y."/>
        </authorList>
    </citation>
    <scope>NUCLEOTIDE SEQUENCE</scope>
    <source>
        <strain evidence="5">Concon-B</strain>
    </source>
</reference>
<sequence length="456" mass="49195">MKDLSADLLDAVDLDAPSDTLTLSVLGPPAHGTLIRGAHGLQTGRYADTGPAPPRQSPAVQSFTLRELRRGMKIIYMHDDTETLKDAFTMQLTDGGHTVQGTAHVRILPVNDEKPRLLKNAGLEVDAMDRRVISSVVLEAEDLDSPADALFYVLRAGPKFGQLQLKTGSGWRVLGPGQNFTQEDVEMNRVWYLHTTLQGVKGHDSFRFTLSDAENESPSQAFFISLRTAQKGDIVLITKPVTLTEGERVVLTTDVLLATDGGGSAAELVYAVSVPPAHGHLHAVQRPGVALGAFSQLDVAAHRVAYTHDNGRGSPHDSVSFVVSNGVTSRSGTLRFTVEHGDRIPPTLSGNAGLRLPEGATASITRDNLELTDPDTAAGNLTYALVQRPQHGRLLLRGAPLTRPKFTQEDVNNLDLAYWHQGGPAQIDRFSFLASDGTNRGSSCTASSRRSRWPSP</sequence>
<dbReference type="InterPro" id="IPR039005">
    <property type="entry name" value="CSPG_rpt"/>
</dbReference>
<keyword evidence="1" id="KW-0732">Signal</keyword>
<dbReference type="Pfam" id="PF16184">
    <property type="entry name" value="Cadherin_3"/>
    <property type="match status" value="4"/>
</dbReference>
<organism evidence="5 6">
    <name type="scientific">Conger conger</name>
    <name type="common">Conger eel</name>
    <name type="synonym">Muraena conger</name>
    <dbReference type="NCBI Taxonomy" id="82655"/>
    <lineage>
        <taxon>Eukaryota</taxon>
        <taxon>Metazoa</taxon>
        <taxon>Chordata</taxon>
        <taxon>Craniata</taxon>
        <taxon>Vertebrata</taxon>
        <taxon>Euteleostomi</taxon>
        <taxon>Actinopterygii</taxon>
        <taxon>Neopterygii</taxon>
        <taxon>Teleostei</taxon>
        <taxon>Anguilliformes</taxon>
        <taxon>Congridae</taxon>
        <taxon>Conger</taxon>
    </lineage>
</organism>
<evidence type="ECO:0000256" key="2">
    <source>
        <dbReference type="ARBA" id="ARBA00022737"/>
    </source>
</evidence>
<dbReference type="GO" id="GO:0009653">
    <property type="term" value="P:anatomical structure morphogenesis"/>
    <property type="evidence" value="ECO:0007669"/>
    <property type="project" value="TreeGrafter"/>
</dbReference>
<dbReference type="PANTHER" id="PTHR45739:SF3">
    <property type="entry name" value="FRAS-RELATED EXTRACELLULAR MATRIX PROTEIN 1B PRECURSOR"/>
    <property type="match status" value="1"/>
</dbReference>
<feature type="repeat" description="CSPG" evidence="4">
    <location>
        <begin position="232"/>
        <end position="324"/>
    </location>
</feature>
<feature type="repeat" description="CSPG" evidence="4">
    <location>
        <begin position="114"/>
        <end position="211"/>
    </location>
</feature>
<keyword evidence="6" id="KW-1185">Reference proteome</keyword>
<dbReference type="EMBL" id="JAFJMO010000004">
    <property type="protein sequence ID" value="KAJ8278746.1"/>
    <property type="molecule type" value="Genomic_DNA"/>
</dbReference>
<dbReference type="OrthoDB" id="430044at2759"/>
<dbReference type="PROSITE" id="PS51854">
    <property type="entry name" value="CSPG"/>
    <property type="match status" value="4"/>
</dbReference>
<evidence type="ECO:0000256" key="4">
    <source>
        <dbReference type="PROSITE-ProRule" id="PRU01201"/>
    </source>
</evidence>
<proteinExistence type="predicted"/>
<dbReference type="InterPro" id="IPR051561">
    <property type="entry name" value="FRAS1_ECM"/>
</dbReference>
<feature type="repeat" description="CSPG" evidence="4">
    <location>
        <begin position="1"/>
        <end position="93"/>
    </location>
</feature>
<feature type="repeat" description="CSPG" evidence="4">
    <location>
        <begin position="345"/>
        <end position="435"/>
    </location>
</feature>
<dbReference type="AlphaFoldDB" id="A0A9Q1DQX9"/>
<evidence type="ECO:0000256" key="1">
    <source>
        <dbReference type="ARBA" id="ARBA00022729"/>
    </source>
</evidence>
<accession>A0A9Q1DQX9</accession>
<dbReference type="PANTHER" id="PTHR45739">
    <property type="entry name" value="MATRIX PROTEIN, PUTATIVE-RELATED"/>
    <property type="match status" value="1"/>
</dbReference>